<feature type="transmembrane region" description="Helical" evidence="1">
    <location>
        <begin position="120"/>
        <end position="141"/>
    </location>
</feature>
<keyword evidence="1" id="KW-0472">Membrane</keyword>
<gene>
    <name evidence="2" type="ORF">KV396_06875</name>
</gene>
<evidence type="ECO:0000313" key="2">
    <source>
        <dbReference type="EMBL" id="UPL14212.1"/>
    </source>
</evidence>
<keyword evidence="3" id="KW-1185">Reference proteome</keyword>
<dbReference type="Proteomes" id="UP000831963">
    <property type="component" value="Chromosome"/>
</dbReference>
<organism evidence="2 3">
    <name type="scientific">Microbacterium galbinum</name>
    <dbReference type="NCBI Taxonomy" id="2851646"/>
    <lineage>
        <taxon>Bacteria</taxon>
        <taxon>Bacillati</taxon>
        <taxon>Actinomycetota</taxon>
        <taxon>Actinomycetes</taxon>
        <taxon>Micrococcales</taxon>
        <taxon>Microbacteriaceae</taxon>
        <taxon>Microbacterium</taxon>
    </lineage>
</organism>
<feature type="transmembrane region" description="Helical" evidence="1">
    <location>
        <begin position="66"/>
        <end position="84"/>
    </location>
</feature>
<feature type="transmembrane region" description="Helical" evidence="1">
    <location>
        <begin position="90"/>
        <end position="108"/>
    </location>
</feature>
<name>A0ABY4INL7_9MICO</name>
<proteinExistence type="predicted"/>
<protein>
    <submittedName>
        <fullName evidence="2">Uncharacterized protein</fullName>
    </submittedName>
</protein>
<feature type="transmembrane region" description="Helical" evidence="1">
    <location>
        <begin position="41"/>
        <end position="59"/>
    </location>
</feature>
<sequence length="193" mass="19874">MASPTHRRPTTRVLLICGALAAVHLLIHLATAPLLTALAPLAPPLYALVAGVHSLLPFLARRLTDVPGTAVLTSAIAAVFIAVANTAGVIVIFPLVLAGAVIDLVVWRTRGTGARVRRRYLLAAVCAGTALFGVSVVVFSPEHLSPAILLGSFLGRIVGELLASELSGALASALHRAGVGRNRTEAPHNSPSS</sequence>
<dbReference type="RefSeq" id="WP_247957307.1">
    <property type="nucleotide sequence ID" value="NZ_CP078077.1"/>
</dbReference>
<keyword evidence="1" id="KW-0812">Transmembrane</keyword>
<dbReference type="EMBL" id="CP078077">
    <property type="protein sequence ID" value="UPL14212.1"/>
    <property type="molecule type" value="Genomic_DNA"/>
</dbReference>
<evidence type="ECO:0000313" key="3">
    <source>
        <dbReference type="Proteomes" id="UP000831963"/>
    </source>
</evidence>
<reference evidence="2 3" key="1">
    <citation type="submission" date="2021-06" db="EMBL/GenBank/DDBJ databases">
        <title>Genome-based taxonomic framework of Microbacterium strains isolated from marine environment, the description of four new species and reclassification of four preexisting species.</title>
        <authorList>
            <person name="Lee S.D."/>
            <person name="Kim S.-M."/>
            <person name="Byeon Y.-S."/>
            <person name="Yang H.L."/>
            <person name="Kim I.S."/>
        </authorList>
    </citation>
    <scope>NUCLEOTIDE SEQUENCE [LARGE SCALE GENOMIC DNA]</scope>
    <source>
        <strain evidence="2 3">SSW1-36</strain>
    </source>
</reference>
<keyword evidence="1" id="KW-1133">Transmembrane helix</keyword>
<accession>A0ABY4INL7</accession>
<feature type="transmembrane region" description="Helical" evidence="1">
    <location>
        <begin position="12"/>
        <end position="35"/>
    </location>
</feature>
<evidence type="ECO:0000256" key="1">
    <source>
        <dbReference type="SAM" id="Phobius"/>
    </source>
</evidence>